<dbReference type="InterPro" id="IPR007527">
    <property type="entry name" value="Znf_SWIM"/>
</dbReference>
<dbReference type="PROSITE" id="PS50966">
    <property type="entry name" value="ZF_SWIM"/>
    <property type="match status" value="1"/>
</dbReference>
<gene>
    <name evidence="6" type="ORF">Sradi_5855100</name>
</gene>
<dbReference type="SMART" id="SM00575">
    <property type="entry name" value="ZnF_PMZ"/>
    <property type="match status" value="1"/>
</dbReference>
<dbReference type="AlphaFoldDB" id="A0AAW2KUA4"/>
<dbReference type="EMBL" id="JACGWJ010000027">
    <property type="protein sequence ID" value="KAL0309128.1"/>
    <property type="molecule type" value="Genomic_DNA"/>
</dbReference>
<reference evidence="6" key="1">
    <citation type="submission" date="2020-06" db="EMBL/GenBank/DDBJ databases">
        <authorList>
            <person name="Li T."/>
            <person name="Hu X."/>
            <person name="Zhang T."/>
            <person name="Song X."/>
            <person name="Zhang H."/>
            <person name="Dai N."/>
            <person name="Sheng W."/>
            <person name="Hou X."/>
            <person name="Wei L."/>
        </authorList>
    </citation>
    <scope>NUCLEOTIDE SEQUENCE</scope>
    <source>
        <strain evidence="6">G02</strain>
        <tissue evidence="6">Leaf</tissue>
    </source>
</reference>
<keyword evidence="2 4" id="KW-0863">Zinc-finger</keyword>
<sequence>MLQNNQLWTADQFEFEVQDGSVHYVVNLAHRTCNCRVWDIKGIPCRHAALGITYKRDNLENFTGNMFKKERYMGAYSYIIHPIPDLSFWPQDVDVNPTNLKLPISKRLVGRPKKSRRKEPGETTVVNRSNLIRSKKCNGLGHNSRTCTGPQVLPATEVNEGSCGEINQSQISATISISLAVILQRIRGTKRKDQVDSSQPSPASSIP</sequence>
<accession>A0AAW2KUA4</accession>
<comment type="caution">
    <text evidence="6">The sequence shown here is derived from an EMBL/GenBank/DDBJ whole genome shotgun (WGS) entry which is preliminary data.</text>
</comment>
<feature type="domain" description="SWIM-type" evidence="5">
    <location>
        <begin position="24"/>
        <end position="56"/>
    </location>
</feature>
<evidence type="ECO:0000256" key="3">
    <source>
        <dbReference type="ARBA" id="ARBA00022833"/>
    </source>
</evidence>
<keyword evidence="1" id="KW-0479">Metal-binding</keyword>
<dbReference type="PANTHER" id="PTHR31973">
    <property type="entry name" value="POLYPROTEIN, PUTATIVE-RELATED"/>
    <property type="match status" value="1"/>
</dbReference>
<dbReference type="InterPro" id="IPR006564">
    <property type="entry name" value="Znf_PMZ"/>
</dbReference>
<evidence type="ECO:0000256" key="4">
    <source>
        <dbReference type="PROSITE-ProRule" id="PRU00325"/>
    </source>
</evidence>
<organism evidence="6">
    <name type="scientific">Sesamum radiatum</name>
    <name type="common">Black benniseed</name>
    <dbReference type="NCBI Taxonomy" id="300843"/>
    <lineage>
        <taxon>Eukaryota</taxon>
        <taxon>Viridiplantae</taxon>
        <taxon>Streptophyta</taxon>
        <taxon>Embryophyta</taxon>
        <taxon>Tracheophyta</taxon>
        <taxon>Spermatophyta</taxon>
        <taxon>Magnoliopsida</taxon>
        <taxon>eudicotyledons</taxon>
        <taxon>Gunneridae</taxon>
        <taxon>Pentapetalae</taxon>
        <taxon>asterids</taxon>
        <taxon>lamiids</taxon>
        <taxon>Lamiales</taxon>
        <taxon>Pedaliaceae</taxon>
        <taxon>Sesamum</taxon>
    </lineage>
</organism>
<keyword evidence="3" id="KW-0862">Zinc</keyword>
<dbReference type="Pfam" id="PF04434">
    <property type="entry name" value="SWIM"/>
    <property type="match status" value="1"/>
</dbReference>
<name>A0AAW2KUA4_SESRA</name>
<dbReference type="PANTHER" id="PTHR31973:SF187">
    <property type="entry name" value="MUTATOR TRANSPOSASE MUDRA PROTEIN"/>
    <property type="match status" value="1"/>
</dbReference>
<dbReference type="GO" id="GO:0008270">
    <property type="term" value="F:zinc ion binding"/>
    <property type="evidence" value="ECO:0007669"/>
    <property type="project" value="UniProtKB-KW"/>
</dbReference>
<evidence type="ECO:0000313" key="6">
    <source>
        <dbReference type="EMBL" id="KAL0309128.1"/>
    </source>
</evidence>
<evidence type="ECO:0000259" key="5">
    <source>
        <dbReference type="PROSITE" id="PS50966"/>
    </source>
</evidence>
<evidence type="ECO:0000256" key="1">
    <source>
        <dbReference type="ARBA" id="ARBA00022723"/>
    </source>
</evidence>
<evidence type="ECO:0000256" key="2">
    <source>
        <dbReference type="ARBA" id="ARBA00022771"/>
    </source>
</evidence>
<reference evidence="6" key="2">
    <citation type="journal article" date="2024" name="Plant">
        <title>Genomic evolution and insights into agronomic trait innovations of Sesamum species.</title>
        <authorList>
            <person name="Miao H."/>
            <person name="Wang L."/>
            <person name="Qu L."/>
            <person name="Liu H."/>
            <person name="Sun Y."/>
            <person name="Le M."/>
            <person name="Wang Q."/>
            <person name="Wei S."/>
            <person name="Zheng Y."/>
            <person name="Lin W."/>
            <person name="Duan Y."/>
            <person name="Cao H."/>
            <person name="Xiong S."/>
            <person name="Wang X."/>
            <person name="Wei L."/>
            <person name="Li C."/>
            <person name="Ma Q."/>
            <person name="Ju M."/>
            <person name="Zhao R."/>
            <person name="Li G."/>
            <person name="Mu C."/>
            <person name="Tian Q."/>
            <person name="Mei H."/>
            <person name="Zhang T."/>
            <person name="Gao T."/>
            <person name="Zhang H."/>
        </authorList>
    </citation>
    <scope>NUCLEOTIDE SEQUENCE</scope>
    <source>
        <strain evidence="6">G02</strain>
    </source>
</reference>
<protein>
    <recommendedName>
        <fullName evidence="5">SWIM-type domain-containing protein</fullName>
    </recommendedName>
</protein>
<proteinExistence type="predicted"/>